<dbReference type="SUPFAM" id="SSF88713">
    <property type="entry name" value="Glycoside hydrolase/deacetylase"/>
    <property type="match status" value="1"/>
</dbReference>
<sequence>MSKIPRERIDHSAIVDRPPIKLPGDARVIVWSIVNLEAWDISRPMARQVLPAPTGAVMLPDVPNWSWHEYGMRVGFWRFKKLYDLLGIRPTLSINARVCVDYPRVAAACRDAGWEFMAHAYEQMPIHKVEDQKSMIERSMDIIEKFAGKRSVGWLGPGLTQTLETPELLAQAGVKYIGDWVYDDEPTTIATDNGPLVTLPYTMENNDITMMMVQHHEAAYWTQKCIDTFDRYYQEGVERPKIMAIAIHPYISGQPFRIGYLEKVYEHINRHAGVLHWNGEQILDWYRGEESRLSGAS</sequence>
<protein>
    <submittedName>
        <fullName evidence="1">Uncharacterized protein</fullName>
    </submittedName>
</protein>
<dbReference type="InterPro" id="IPR011330">
    <property type="entry name" value="Glyco_hydro/deAcase_b/a-brl"/>
</dbReference>
<reference evidence="1 2" key="1">
    <citation type="submission" date="2020-04" db="EMBL/GenBank/DDBJ databases">
        <authorList>
            <person name="De Canck E."/>
        </authorList>
    </citation>
    <scope>NUCLEOTIDE SEQUENCE [LARGE SCALE GENOMIC DNA]</scope>
    <source>
        <strain evidence="1 2">LMG 28138</strain>
    </source>
</reference>
<evidence type="ECO:0000313" key="1">
    <source>
        <dbReference type="EMBL" id="CAB3797878.1"/>
    </source>
</evidence>
<dbReference type="CDD" id="cd10979">
    <property type="entry name" value="CE4_PuuE_like"/>
    <property type="match status" value="1"/>
</dbReference>
<dbReference type="RefSeq" id="WP_175106851.1">
    <property type="nucleotide sequence ID" value="NZ_CADIKM010000027.1"/>
</dbReference>
<organism evidence="1 2">
    <name type="scientific">Pararobbsia alpina</name>
    <dbReference type="NCBI Taxonomy" id="621374"/>
    <lineage>
        <taxon>Bacteria</taxon>
        <taxon>Pseudomonadati</taxon>
        <taxon>Pseudomonadota</taxon>
        <taxon>Betaproteobacteria</taxon>
        <taxon>Burkholderiales</taxon>
        <taxon>Burkholderiaceae</taxon>
        <taxon>Pararobbsia</taxon>
    </lineage>
</organism>
<dbReference type="AlphaFoldDB" id="A0A6S7BGG6"/>
<dbReference type="EMBL" id="CADIKM010000027">
    <property type="protein sequence ID" value="CAB3797878.1"/>
    <property type="molecule type" value="Genomic_DNA"/>
</dbReference>
<name>A0A6S7BGG6_9BURK</name>
<gene>
    <name evidence="1" type="ORF">LMG28138_04338</name>
</gene>
<dbReference type="Proteomes" id="UP000494115">
    <property type="component" value="Unassembled WGS sequence"/>
</dbReference>
<dbReference type="Gene3D" id="3.20.20.370">
    <property type="entry name" value="Glycoside hydrolase/deacetylase"/>
    <property type="match status" value="1"/>
</dbReference>
<keyword evidence="2" id="KW-1185">Reference proteome</keyword>
<evidence type="ECO:0000313" key="2">
    <source>
        <dbReference type="Proteomes" id="UP000494115"/>
    </source>
</evidence>
<accession>A0A6S7BGG6</accession>
<dbReference type="GO" id="GO:0005975">
    <property type="term" value="P:carbohydrate metabolic process"/>
    <property type="evidence" value="ECO:0007669"/>
    <property type="project" value="InterPro"/>
</dbReference>
<dbReference type="PANTHER" id="PTHR43123">
    <property type="entry name" value="POLYSACCHARIDE DEACETYLASE-RELATED"/>
    <property type="match status" value="1"/>
</dbReference>
<proteinExistence type="predicted"/>
<dbReference type="PANTHER" id="PTHR43123:SF4">
    <property type="entry name" value="POLYSACCHARIDE DEACETYLASE"/>
    <property type="match status" value="1"/>
</dbReference>